<accession>A0A0A9WIA3</accession>
<feature type="region of interest" description="Disordered" evidence="1">
    <location>
        <begin position="157"/>
        <end position="210"/>
    </location>
</feature>
<dbReference type="PANTHER" id="PTHR46599">
    <property type="entry name" value="PIGGYBAC TRANSPOSABLE ELEMENT-DERIVED PROTEIN 4"/>
    <property type="match status" value="1"/>
</dbReference>
<keyword evidence="2" id="KW-0812">Transmembrane</keyword>
<feature type="non-terminal residue" evidence="4">
    <location>
        <position position="1"/>
    </location>
</feature>
<evidence type="ECO:0000259" key="3">
    <source>
        <dbReference type="Pfam" id="PF13843"/>
    </source>
</evidence>
<keyword evidence="2" id="KW-1133">Transmembrane helix</keyword>
<dbReference type="EMBL" id="GBHO01036488">
    <property type="protein sequence ID" value="JAG07116.1"/>
    <property type="molecule type" value="Transcribed_RNA"/>
</dbReference>
<dbReference type="AlphaFoldDB" id="A0A0A9WIA3"/>
<evidence type="ECO:0000256" key="1">
    <source>
        <dbReference type="SAM" id="MobiDB-lite"/>
    </source>
</evidence>
<gene>
    <name evidence="4" type="primary">PGBD4_22</name>
    <name evidence="4" type="ORF">CM83_103145</name>
</gene>
<evidence type="ECO:0000256" key="2">
    <source>
        <dbReference type="SAM" id="Phobius"/>
    </source>
</evidence>
<reference evidence="4" key="2">
    <citation type="submission" date="2014-07" db="EMBL/GenBank/DDBJ databases">
        <authorList>
            <person name="Hull J."/>
        </authorList>
    </citation>
    <scope>NUCLEOTIDE SEQUENCE</scope>
</reference>
<name>A0A0A9WIA3_LYGHE</name>
<protein>
    <submittedName>
        <fullName evidence="4">PiggyBac transposable element-derived protein 4</fullName>
    </submittedName>
</protein>
<dbReference type="Pfam" id="PF13843">
    <property type="entry name" value="DDE_Tnp_1_7"/>
    <property type="match status" value="1"/>
</dbReference>
<sequence>YVPKQKKNVILISSAHDDDAIDEDTGEKRKPDIISFYNMTKGGVDTVDKYCAAYNVARNTRRWPLVIFFAMLNVAGINALVIYCFNNNAEKVKRRKFLRKMAESLVQDHVERRANQVKGELREKILKRKIPAEDDHEEAEIIRVDMEADDIQERANVEHRAEDPQHAAAGMDSAQETESYEPSRILGVQRRRTREEQSDSVEQETPKPKRCRPCYAEKRSRVTRFSCEKCKKYICVQHSKPICIECSISLGK</sequence>
<reference evidence="4" key="1">
    <citation type="journal article" date="2014" name="PLoS ONE">
        <title>Transcriptome-Based Identification of ABC Transporters in the Western Tarnished Plant Bug Lygus hesperus.</title>
        <authorList>
            <person name="Hull J.J."/>
            <person name="Chaney K."/>
            <person name="Geib S.M."/>
            <person name="Fabrick J.A."/>
            <person name="Brent C.S."/>
            <person name="Walsh D."/>
            <person name="Lavine L.C."/>
        </authorList>
    </citation>
    <scope>NUCLEOTIDE SEQUENCE</scope>
</reference>
<feature type="domain" description="PiggyBac transposable element-derived protein" evidence="3">
    <location>
        <begin position="5"/>
        <end position="79"/>
    </location>
</feature>
<organism evidence="4">
    <name type="scientific">Lygus hesperus</name>
    <name type="common">Western plant bug</name>
    <dbReference type="NCBI Taxonomy" id="30085"/>
    <lineage>
        <taxon>Eukaryota</taxon>
        <taxon>Metazoa</taxon>
        <taxon>Ecdysozoa</taxon>
        <taxon>Arthropoda</taxon>
        <taxon>Hexapoda</taxon>
        <taxon>Insecta</taxon>
        <taxon>Pterygota</taxon>
        <taxon>Neoptera</taxon>
        <taxon>Paraneoptera</taxon>
        <taxon>Hemiptera</taxon>
        <taxon>Heteroptera</taxon>
        <taxon>Panheteroptera</taxon>
        <taxon>Cimicomorpha</taxon>
        <taxon>Miridae</taxon>
        <taxon>Mirini</taxon>
        <taxon>Lygus</taxon>
    </lineage>
</organism>
<evidence type="ECO:0000313" key="4">
    <source>
        <dbReference type="EMBL" id="JAG07116.1"/>
    </source>
</evidence>
<feature type="transmembrane region" description="Helical" evidence="2">
    <location>
        <begin position="63"/>
        <end position="85"/>
    </location>
</feature>
<dbReference type="PANTHER" id="PTHR46599:SF6">
    <property type="entry name" value="DUAL SPECIFICITY PHOSPHATASE 26"/>
    <property type="match status" value="1"/>
</dbReference>
<proteinExistence type="predicted"/>
<keyword evidence="2" id="KW-0472">Membrane</keyword>
<dbReference type="InterPro" id="IPR029526">
    <property type="entry name" value="PGBD"/>
</dbReference>